<dbReference type="Pfam" id="PF05593">
    <property type="entry name" value="RHS_repeat"/>
    <property type="match status" value="2"/>
</dbReference>
<dbReference type="NCBIfam" id="TIGR01643">
    <property type="entry name" value="YD_repeat_2x"/>
    <property type="match status" value="2"/>
</dbReference>
<feature type="signal peptide" evidence="1">
    <location>
        <begin position="1"/>
        <end position="29"/>
    </location>
</feature>
<evidence type="ECO:0000313" key="2">
    <source>
        <dbReference type="EMBL" id="PWK93053.1"/>
    </source>
</evidence>
<accession>A0A316IIY0</accession>
<name>A0A316IIY0_9GAMM</name>
<proteinExistence type="predicted"/>
<comment type="caution">
    <text evidence="2">The sequence shown here is derived from an EMBL/GenBank/DDBJ whole genome shotgun (WGS) entry which is preliminary data.</text>
</comment>
<gene>
    <name evidence="2" type="ORF">C7456_101406</name>
</gene>
<dbReference type="InterPro" id="IPR006530">
    <property type="entry name" value="YD"/>
</dbReference>
<dbReference type="Proteomes" id="UP000245812">
    <property type="component" value="Unassembled WGS sequence"/>
</dbReference>
<dbReference type="PANTHER" id="PTHR32305">
    <property type="match status" value="1"/>
</dbReference>
<dbReference type="AlphaFoldDB" id="A0A316IIY0"/>
<evidence type="ECO:0000256" key="1">
    <source>
        <dbReference type="SAM" id="SignalP"/>
    </source>
</evidence>
<dbReference type="EMBL" id="QGHC01000001">
    <property type="protein sequence ID" value="PWK93053.1"/>
    <property type="molecule type" value="Genomic_DNA"/>
</dbReference>
<protein>
    <submittedName>
        <fullName evidence="2">YD repeat-containing protein</fullName>
    </submittedName>
</protein>
<dbReference type="Gene3D" id="2.180.10.10">
    <property type="entry name" value="RHS repeat-associated core"/>
    <property type="match status" value="2"/>
</dbReference>
<dbReference type="InterPro" id="IPR031325">
    <property type="entry name" value="RHS_repeat"/>
</dbReference>
<evidence type="ECO:0000313" key="3">
    <source>
        <dbReference type="Proteomes" id="UP000245812"/>
    </source>
</evidence>
<organism evidence="2 3">
    <name type="scientific">Fulvimonas soli</name>
    <dbReference type="NCBI Taxonomy" id="155197"/>
    <lineage>
        <taxon>Bacteria</taxon>
        <taxon>Pseudomonadati</taxon>
        <taxon>Pseudomonadota</taxon>
        <taxon>Gammaproteobacteria</taxon>
        <taxon>Lysobacterales</taxon>
        <taxon>Rhodanobacteraceae</taxon>
        <taxon>Fulvimonas</taxon>
    </lineage>
</organism>
<sequence>MRWMPKGRLARVVALAAWGGWAIGGALHAQTATPVTPEEEYKKNIRVSEEIQPLGENPFGESISLSSGGLSFEQTDVSAAGIGPVLSLSRTFSLPSQQDRTGLKDNAFGNWDLDLPRITTITANQQNVTGWQVASAHPRAICSQFNPPPSVNPPAGNTTVTLWAPSQWWHGYQLVMPGQGSQDLLKRGSANTLAPTMGGMSFPIVTRQQWQISCLAQAENDSTIEAFLAVAPDGTKYWFNHLAYRYAPNMERGKGAVPLGAMRATASVSPNGGVQPMVSATDYLVRREAAMLVTRIEDRFGNTLTYSYDGSNRLTGITASDGRALSVQYGDGTPLIRSVTLQPAGSAPRTWTYGYGAGTGDIAGTTELQSVTLPDGSAWHFDLAALTNGAWVDTSEAASVCNAPAVPNNLGTSYSGSITHPSGLTGTFTVTPVKRGRSYVARDCWTAQVGGGTGPTDPNTFATTPNAWYAMAITQRVYSGAGLPTRTWTYAYSPSNESWTADACAGAGSCPTTVWTDETDPSGNGTRYTFSNRFDASESLLLRTDTYRGAVGGTRVRSEVNGYADPTGGPWPAALGDNLQTYVNPAQTETLSPLSQRQIVQDGDTYTWQAEAFNAYAQVTQARRFSAIAGQGVLEEQTGYLNDPALWVLGLPTTVTNVATGEVESQNVYDSAKDTLKERWRFGQKLMSYSFDAQGNLASFTDGNNHTTTLGSYQRGIPQAIGYPDGTSQHLVVDDFGQIRSITDPAGSTTSYDYDAMGRLTTITYPTGDEQAWYPRTFAYAYVPSAERGIAANHWRRTVSQGDYRQVTWFDATLRPVLTDTYSAADGSSHTSTRTDYDWRGQTTFASYPVAGSPDLGGITAGARRTYDALGRLTAIQQDSELGTLTTTTAYLSGARQQVTDPKGNVTTTSYQVFDAPAYDRVIQVQAPEGITQAITRDLYGHPTAIRQYGSNNGYSGDVTKTLVYDSYHRLCRTTEPESGSTVTAYDGANNAAWTAEGLSLTGTGCGQEQVAAGAKTTRTYDAMNRVLTLLPPSGTQSTTYTYDALGHLKSAVSGVTTWTGTYNKLGQLTGEALQLAGQNAWGIGYAHDAYGHLSQVHYPDQYVDYAPDALGRATRIGNYATNISYFPDGAVQGYTLGNGVSSPVKQTLEK</sequence>
<feature type="chain" id="PRO_5016237705" evidence="1">
    <location>
        <begin position="30"/>
        <end position="1151"/>
    </location>
</feature>
<dbReference type="PANTHER" id="PTHR32305:SF15">
    <property type="entry name" value="PROTEIN RHSA-RELATED"/>
    <property type="match status" value="1"/>
</dbReference>
<dbReference type="InterPro" id="IPR050708">
    <property type="entry name" value="T6SS_VgrG/RHS"/>
</dbReference>
<keyword evidence="1" id="KW-0732">Signal</keyword>
<reference evidence="2 3" key="1">
    <citation type="submission" date="2018-05" db="EMBL/GenBank/DDBJ databases">
        <title>Genomic Encyclopedia of Type Strains, Phase IV (KMG-IV): sequencing the most valuable type-strain genomes for metagenomic binning, comparative biology and taxonomic classification.</title>
        <authorList>
            <person name="Goeker M."/>
        </authorList>
    </citation>
    <scope>NUCLEOTIDE SEQUENCE [LARGE SCALE GENOMIC DNA]</scope>
    <source>
        <strain evidence="2 3">DSM 14263</strain>
    </source>
</reference>
<keyword evidence="3" id="KW-1185">Reference proteome</keyword>